<organism evidence="1 2">
    <name type="scientific">Populus alba</name>
    <name type="common">White poplar</name>
    <dbReference type="NCBI Taxonomy" id="43335"/>
    <lineage>
        <taxon>Eukaryota</taxon>
        <taxon>Viridiplantae</taxon>
        <taxon>Streptophyta</taxon>
        <taxon>Embryophyta</taxon>
        <taxon>Tracheophyta</taxon>
        <taxon>Spermatophyta</taxon>
        <taxon>Magnoliopsida</taxon>
        <taxon>eudicotyledons</taxon>
        <taxon>Gunneridae</taxon>
        <taxon>Pentapetalae</taxon>
        <taxon>rosids</taxon>
        <taxon>fabids</taxon>
        <taxon>Malpighiales</taxon>
        <taxon>Salicaceae</taxon>
        <taxon>Saliceae</taxon>
        <taxon>Populus</taxon>
    </lineage>
</organism>
<dbReference type="Proteomes" id="UP000309997">
    <property type="component" value="Unassembled WGS sequence"/>
</dbReference>
<sequence>MEGSESEAVFESLNLNPQLFINETLNTVDDLLDDAFHFFHQEASTLLKTDCTSGSQFISEGIAYIRDMIQSDLDTRLGMWEKYCLHHVFAVPEGFSLPQTESPAETFTCQDLLSDPDLDAQLDILRNRLTMVGKESSELNHELQALERQSASSDHCAELVSEALLLYDQASTQDMYQDMLSTMSELHEKMEKLRTRKVENLECIRAKRINDPNRDLLASNYRKGLPNATVEDIQEFMADLKHIFFGVGVPLLMTVSLSLLELEKQRETGRGPGEGF</sequence>
<keyword evidence="2" id="KW-1185">Reference proteome</keyword>
<proteinExistence type="predicted"/>
<dbReference type="EMBL" id="RCHU02000015">
    <property type="protein sequence ID" value="KAL3570916.1"/>
    <property type="molecule type" value="Genomic_DNA"/>
</dbReference>
<comment type="caution">
    <text evidence="1">The sequence shown here is derived from an EMBL/GenBank/DDBJ whole genome shotgun (WGS) entry which is preliminary data.</text>
</comment>
<protein>
    <submittedName>
        <fullName evidence="1">Uncharacterized protein</fullName>
    </submittedName>
</protein>
<reference evidence="1 2" key="1">
    <citation type="journal article" date="2024" name="Plant Biotechnol. J.">
        <title>Genome and CRISPR/Cas9 system of a widespread forest tree (Populus alba) in the world.</title>
        <authorList>
            <person name="Liu Y.J."/>
            <person name="Jiang P.F."/>
            <person name="Han X.M."/>
            <person name="Li X.Y."/>
            <person name="Wang H.M."/>
            <person name="Wang Y.J."/>
            <person name="Wang X.X."/>
            <person name="Zeng Q.Y."/>
        </authorList>
    </citation>
    <scope>NUCLEOTIDE SEQUENCE [LARGE SCALE GENOMIC DNA]</scope>
    <source>
        <strain evidence="2">cv. PAL-ZL1</strain>
    </source>
</reference>
<evidence type="ECO:0000313" key="1">
    <source>
        <dbReference type="EMBL" id="KAL3570916.1"/>
    </source>
</evidence>
<gene>
    <name evidence="1" type="ORF">D5086_028165</name>
</gene>
<name>A0ACC4AXZ0_POPAL</name>
<accession>A0ACC4AXZ0</accession>
<evidence type="ECO:0000313" key="2">
    <source>
        <dbReference type="Proteomes" id="UP000309997"/>
    </source>
</evidence>